<feature type="domain" description="Xylose isomerase-like TIM barrel" evidence="1">
    <location>
        <begin position="26"/>
        <end position="245"/>
    </location>
</feature>
<gene>
    <name evidence="2" type="ORF">RTCCBAU85039_6616</name>
    <name evidence="3" type="ORF">SAMN05216228_10718</name>
</gene>
<reference evidence="3 5" key="2">
    <citation type="submission" date="2016-10" db="EMBL/GenBank/DDBJ databases">
        <authorList>
            <person name="Varghese N."/>
            <person name="Submissions S."/>
        </authorList>
    </citation>
    <scope>NUCLEOTIDE SEQUENCE [LARGE SCALE GENOMIC DNA]</scope>
    <source>
        <strain evidence="3 5">CGMCC 1.7071</strain>
    </source>
</reference>
<keyword evidence="2" id="KW-0670">Pyruvate</keyword>
<keyword evidence="5" id="KW-1185">Reference proteome</keyword>
<dbReference type="PANTHER" id="PTHR12110:SF53">
    <property type="entry name" value="BLR5974 PROTEIN"/>
    <property type="match status" value="1"/>
</dbReference>
<dbReference type="Pfam" id="PF01261">
    <property type="entry name" value="AP_endonuc_2"/>
    <property type="match status" value="1"/>
</dbReference>
<evidence type="ECO:0000313" key="5">
    <source>
        <dbReference type="Proteomes" id="UP000198939"/>
    </source>
</evidence>
<dbReference type="Proteomes" id="UP000183063">
    <property type="component" value="Unassembled WGS sequence"/>
</dbReference>
<dbReference type="EMBL" id="FOCV01000071">
    <property type="protein sequence ID" value="SEP29040.1"/>
    <property type="molecule type" value="Genomic_DNA"/>
</dbReference>
<dbReference type="EMBL" id="FNXB01000084">
    <property type="protein sequence ID" value="SEI21385.1"/>
    <property type="molecule type" value="Genomic_DNA"/>
</dbReference>
<evidence type="ECO:0000313" key="2">
    <source>
        <dbReference type="EMBL" id="SEI21385.1"/>
    </source>
</evidence>
<evidence type="ECO:0000313" key="4">
    <source>
        <dbReference type="Proteomes" id="UP000183063"/>
    </source>
</evidence>
<organism evidence="2 4">
    <name type="scientific">Rhizobium tibeticum</name>
    <dbReference type="NCBI Taxonomy" id="501024"/>
    <lineage>
        <taxon>Bacteria</taxon>
        <taxon>Pseudomonadati</taxon>
        <taxon>Pseudomonadota</taxon>
        <taxon>Alphaproteobacteria</taxon>
        <taxon>Hyphomicrobiales</taxon>
        <taxon>Rhizobiaceae</taxon>
        <taxon>Rhizobium/Agrobacterium group</taxon>
        <taxon>Rhizobium</taxon>
    </lineage>
</organism>
<dbReference type="InterPro" id="IPR013022">
    <property type="entry name" value="Xyl_isomerase-like_TIM-brl"/>
</dbReference>
<dbReference type="PANTHER" id="PTHR12110">
    <property type="entry name" value="HYDROXYPYRUVATE ISOMERASE"/>
    <property type="match status" value="1"/>
</dbReference>
<dbReference type="STRING" id="501024.RTCCBAU85039_6616"/>
<sequence length="288" mass="31442">MKSPYSMSGIADEAASSIAVQIATHKAIGLSHIELRSVDGSPIDALGKSEVSALIARIKQADFVVDCLDSRIGNWSRTVEYPLDDELAEIDRLADICHALGCKSVRIMSYSRGTFSAHDWQERAIERLFVFVNRAKEHGIMLLHENCDGFAGRSPSDTLRMLRLVDSTNLRLLFDTGNGLAYGYDALAFLRPIVDFVDHVHIKDGMKSGGEVTYCRAGCGHAGVAACLALLFSSGYRGVFSIEPHLAVLPHAGRADPENDRRIGLYTECAVSAGDLVRDVWHGITQHV</sequence>
<dbReference type="SUPFAM" id="SSF51658">
    <property type="entry name" value="Xylose isomerase-like"/>
    <property type="match status" value="1"/>
</dbReference>
<evidence type="ECO:0000313" key="3">
    <source>
        <dbReference type="EMBL" id="SEP29040.1"/>
    </source>
</evidence>
<dbReference type="InterPro" id="IPR050312">
    <property type="entry name" value="IolE/XylAMocC-like"/>
</dbReference>
<proteinExistence type="predicted"/>
<dbReference type="InterPro" id="IPR036237">
    <property type="entry name" value="Xyl_isomerase-like_sf"/>
</dbReference>
<reference evidence="2" key="3">
    <citation type="submission" date="2016-10" db="EMBL/GenBank/DDBJ databases">
        <authorList>
            <person name="de Groot N.N."/>
        </authorList>
    </citation>
    <scope>NUCLEOTIDE SEQUENCE [LARGE SCALE GENOMIC DNA]</scope>
    <source>
        <strain evidence="2">CCBAU85039</strain>
    </source>
</reference>
<dbReference type="Gene3D" id="3.20.20.150">
    <property type="entry name" value="Divalent-metal-dependent TIM barrel enzymes"/>
    <property type="match status" value="1"/>
</dbReference>
<evidence type="ECO:0000259" key="1">
    <source>
        <dbReference type="Pfam" id="PF01261"/>
    </source>
</evidence>
<dbReference type="OrthoDB" id="3248123at2"/>
<dbReference type="GO" id="GO:0016853">
    <property type="term" value="F:isomerase activity"/>
    <property type="evidence" value="ECO:0007669"/>
    <property type="project" value="UniProtKB-KW"/>
</dbReference>
<keyword evidence="2" id="KW-0413">Isomerase</keyword>
<protein>
    <submittedName>
        <fullName evidence="2">Hydroxypyruvate isomerase</fullName>
    </submittedName>
    <submittedName>
        <fullName evidence="3">Sugar phosphate isomerase/epimerase</fullName>
    </submittedName>
</protein>
<dbReference type="RefSeq" id="WP_072382045.1">
    <property type="nucleotide sequence ID" value="NZ_FNXB01000084.1"/>
</dbReference>
<dbReference type="AlphaFoldDB" id="A0A1H8WMX7"/>
<dbReference type="Proteomes" id="UP000198939">
    <property type="component" value="Unassembled WGS sequence"/>
</dbReference>
<reference evidence="4" key="1">
    <citation type="submission" date="2016-10" db="EMBL/GenBank/DDBJ databases">
        <authorList>
            <person name="Wibberg D."/>
        </authorList>
    </citation>
    <scope>NUCLEOTIDE SEQUENCE [LARGE SCALE GENOMIC DNA]</scope>
</reference>
<accession>A0A1H8WMX7</accession>
<name>A0A1H8WMX7_9HYPH</name>